<reference evidence="2 3" key="1">
    <citation type="journal article" date="2016" name="Nat. Commun.">
        <title>Microbial interactions lead to rapid micro-scale successions on model marine particles.</title>
        <authorList>
            <person name="Datta M.S."/>
            <person name="Sliwerska E."/>
            <person name="Gore J."/>
            <person name="Polz M.F."/>
            <person name="Cordero O.X."/>
        </authorList>
    </citation>
    <scope>NUCLEOTIDE SEQUENCE [LARGE SCALE GENOMIC DNA]</scope>
    <source>
        <strain evidence="2 3">4G03</strain>
    </source>
</reference>
<feature type="non-terminal residue" evidence="2">
    <location>
        <position position="1"/>
    </location>
</feature>
<evidence type="ECO:0000256" key="1">
    <source>
        <dbReference type="SAM" id="MobiDB-lite"/>
    </source>
</evidence>
<gene>
    <name evidence="2" type="ORF">CSC81_17905</name>
</gene>
<proteinExistence type="predicted"/>
<accession>A0A2G1BPC9</accession>
<name>A0A2G1BPC9_9FLAO</name>
<feature type="non-terminal residue" evidence="2">
    <location>
        <position position="73"/>
    </location>
</feature>
<feature type="region of interest" description="Disordered" evidence="1">
    <location>
        <begin position="40"/>
        <end position="73"/>
    </location>
</feature>
<protein>
    <submittedName>
        <fullName evidence="2">Uncharacterized protein</fullName>
    </submittedName>
</protein>
<feature type="compositionally biased region" description="Polar residues" evidence="1">
    <location>
        <begin position="40"/>
        <end position="52"/>
    </location>
</feature>
<dbReference type="AlphaFoldDB" id="A0A2G1BPC9"/>
<evidence type="ECO:0000313" key="2">
    <source>
        <dbReference type="EMBL" id="PHN95911.1"/>
    </source>
</evidence>
<comment type="caution">
    <text evidence="2">The sequence shown here is derived from an EMBL/GenBank/DDBJ whole genome shotgun (WGS) entry which is preliminary data.</text>
</comment>
<organism evidence="2 3">
    <name type="scientific">Tenacibaculum discolor</name>
    <dbReference type="NCBI Taxonomy" id="361581"/>
    <lineage>
        <taxon>Bacteria</taxon>
        <taxon>Pseudomonadati</taxon>
        <taxon>Bacteroidota</taxon>
        <taxon>Flavobacteriia</taxon>
        <taxon>Flavobacteriales</taxon>
        <taxon>Flavobacteriaceae</taxon>
        <taxon>Tenacibaculum</taxon>
    </lineage>
</organism>
<evidence type="ECO:0000313" key="3">
    <source>
        <dbReference type="Proteomes" id="UP000222163"/>
    </source>
</evidence>
<dbReference type="Proteomes" id="UP000222163">
    <property type="component" value="Unassembled WGS sequence"/>
</dbReference>
<sequence length="73" mass="8951">KKHKNKKKKQTTRHKQIITKTVQYKSTWKTTKKISIVNKQNNNNKRYITKTQQKTDRHSTKQIKKQKTRMKKK</sequence>
<feature type="compositionally biased region" description="Basic residues" evidence="1">
    <location>
        <begin position="60"/>
        <end position="73"/>
    </location>
</feature>
<dbReference type="EMBL" id="PDUU01000865">
    <property type="protein sequence ID" value="PHN95911.1"/>
    <property type="molecule type" value="Genomic_DNA"/>
</dbReference>